<dbReference type="Pfam" id="PF02709">
    <property type="entry name" value="Glyco_transf_7C"/>
    <property type="match status" value="1"/>
</dbReference>
<organism evidence="7 8">
    <name type="scientific">Ceratitis capitata</name>
    <name type="common">Mediterranean fruit fly</name>
    <name type="synonym">Tephritis capitata</name>
    <dbReference type="NCBI Taxonomy" id="7213"/>
    <lineage>
        <taxon>Eukaryota</taxon>
        <taxon>Metazoa</taxon>
        <taxon>Ecdysozoa</taxon>
        <taxon>Arthropoda</taxon>
        <taxon>Hexapoda</taxon>
        <taxon>Insecta</taxon>
        <taxon>Pterygota</taxon>
        <taxon>Neoptera</taxon>
        <taxon>Endopterygota</taxon>
        <taxon>Diptera</taxon>
        <taxon>Brachycera</taxon>
        <taxon>Muscomorpha</taxon>
        <taxon>Tephritoidea</taxon>
        <taxon>Tephritidae</taxon>
        <taxon>Ceratitis</taxon>
        <taxon>Ceratitis</taxon>
    </lineage>
</organism>
<keyword evidence="2 3" id="KW-1015">Disulfide bond</keyword>
<proteinExistence type="inferred from homology"/>
<dbReference type="InterPro" id="IPR027791">
    <property type="entry name" value="Galactosyl_T_C"/>
</dbReference>
<evidence type="ECO:0000256" key="3">
    <source>
        <dbReference type="RuleBase" id="RU361242"/>
    </source>
</evidence>
<dbReference type="OrthoDB" id="429263at2759"/>
<comment type="subcellular location">
    <subcellularLocation>
        <location evidence="3">Golgi apparatus membrane</location>
        <topology evidence="3">Single-pass type II membrane protein</topology>
    </subcellularLocation>
</comment>
<feature type="region of interest" description="Disordered" evidence="4">
    <location>
        <begin position="324"/>
        <end position="345"/>
    </location>
</feature>
<accession>A0A811U2S0</accession>
<dbReference type="Gene3D" id="3.90.550.10">
    <property type="entry name" value="Spore Coat Polysaccharide Biosynthesis Protein SpsA, Chain A"/>
    <property type="match status" value="2"/>
</dbReference>
<dbReference type="SUPFAM" id="SSF53448">
    <property type="entry name" value="Nucleotide-diphospho-sugar transferases"/>
    <property type="match status" value="1"/>
</dbReference>
<dbReference type="GO" id="GO:0030246">
    <property type="term" value="F:carbohydrate binding"/>
    <property type="evidence" value="ECO:0007669"/>
    <property type="project" value="UniProtKB-KW"/>
</dbReference>
<comment type="cofactor">
    <cofactor evidence="3">
        <name>Mn(2+)</name>
        <dbReference type="ChEBI" id="CHEBI:29035"/>
    </cofactor>
</comment>
<evidence type="ECO:0000256" key="4">
    <source>
        <dbReference type="SAM" id="MobiDB-lite"/>
    </source>
</evidence>
<comment type="pathway">
    <text evidence="3">Protein modification; protein glycosylation.</text>
</comment>
<comment type="caution">
    <text evidence="7">The sequence shown here is derived from an EMBL/GenBank/DDBJ whole genome shotgun (WGS) entry which is preliminary data.</text>
</comment>
<dbReference type="InterPro" id="IPR035992">
    <property type="entry name" value="Ricin_B-like_lectins"/>
</dbReference>
<dbReference type="Gene3D" id="2.80.10.50">
    <property type="match status" value="1"/>
</dbReference>
<evidence type="ECO:0000259" key="5">
    <source>
        <dbReference type="Pfam" id="PF00535"/>
    </source>
</evidence>
<dbReference type="PROSITE" id="PS50231">
    <property type="entry name" value="RICIN_B_LECTIN"/>
    <property type="match status" value="1"/>
</dbReference>
<dbReference type="UniPathway" id="UPA00378"/>
<evidence type="ECO:0000256" key="1">
    <source>
        <dbReference type="ARBA" id="ARBA00022679"/>
    </source>
</evidence>
<dbReference type="EMBL" id="CAJHJT010000001">
    <property type="protein sequence ID" value="CAD6992546.1"/>
    <property type="molecule type" value="Genomic_DNA"/>
</dbReference>
<dbReference type="InterPro" id="IPR029044">
    <property type="entry name" value="Nucleotide-diphossugar_trans"/>
</dbReference>
<evidence type="ECO:0000259" key="6">
    <source>
        <dbReference type="Pfam" id="PF02709"/>
    </source>
</evidence>
<sequence>MKVRIRRWPRLLVILALLLITAFFTTLQYIEYEYANLQAEHYGHTQLFPMPQRVPLDYVMTGRDFIAGTSASERTDAWEFYHYNAARSDVIGALRALPDTRDVSCTARPYHFTVQHARVSIVIAFHNEARSALLRTILTLYHRTQRRHLHELILIDDYSDDGDLLPDMLNLKIPPFLRNFSSTSPTPMTLTKSSSSYFTSNSQAAPPTNTFSAPTEVTIKTARNTRRSGVIASRNRGARLATGDYLLFLDSHCEVNVGWLEPLLERLAIGEMAGAAGGVAGGAPIAVSPVLDSINAESLEYAASSKNLMGGFDWNLHFHWIPRPQSTQQSQQQEQQQQQEHYQAEAQESLASLNAKTAYLQQFGWERKRFSEARIHRDTNTAATAFKSPTIAGGIFMISRHWFHKLNGFNPFLETWGGEAIEFSIKLWLCGGQIEIVPCSRVGHIFRKEHPFHFPNGTDSQTTYLRNSKIIAESWLDAYKYFFYASKPAARDIPINNTHTQRSHQLKSALNCRPFSWYLQHVFPQLKYVRQSVHSDYLSMSCLCGCVCVCPCVLPNDDFIAFGTLSSGELCLHITNPQAVIERQLRMTSCFQNDITHWYLHRENAQLQASSGACLSVVTEMPTSATKLRNSTRSTHLRVVLQPCVVSADEHSQRPRSGNVGAARKRALSQRWLRRGGWLVHQQTQLCLDNPLSDVVVVSHCRNAAPSQLFRFAMELQRL</sequence>
<dbReference type="GO" id="GO:0004653">
    <property type="term" value="F:polypeptide N-acetylgalactosaminyltransferase activity"/>
    <property type="evidence" value="ECO:0007669"/>
    <property type="project" value="TreeGrafter"/>
</dbReference>
<comment type="similarity">
    <text evidence="3">Belongs to the glycosyltransferase 2 family. GalNAc-T subfamily.</text>
</comment>
<dbReference type="GO" id="GO:0006493">
    <property type="term" value="P:protein O-linked glycosylation"/>
    <property type="evidence" value="ECO:0007669"/>
    <property type="project" value="TreeGrafter"/>
</dbReference>
<dbReference type="SUPFAM" id="SSF50370">
    <property type="entry name" value="Ricin B-like lectins"/>
    <property type="match status" value="1"/>
</dbReference>
<dbReference type="AlphaFoldDB" id="A0A811U2S0"/>
<feature type="region of interest" description="Disordered" evidence="4">
    <location>
        <begin position="192"/>
        <end position="211"/>
    </location>
</feature>
<evidence type="ECO:0000313" key="7">
    <source>
        <dbReference type="EMBL" id="CAD6992546.1"/>
    </source>
</evidence>
<evidence type="ECO:0000313" key="8">
    <source>
        <dbReference type="Proteomes" id="UP000606786"/>
    </source>
</evidence>
<gene>
    <name evidence="7" type="ORF">CCAP1982_LOCUS1394</name>
</gene>
<keyword evidence="3" id="KW-0328">Glycosyltransferase</keyword>
<dbReference type="GO" id="GO:0000139">
    <property type="term" value="C:Golgi membrane"/>
    <property type="evidence" value="ECO:0007669"/>
    <property type="project" value="UniProtKB-SubCell"/>
</dbReference>
<dbReference type="PANTHER" id="PTHR11675:SF128">
    <property type="entry name" value="POLYPEPTIDE N-ACETYLGALACTOSAMINYLTRANSFERASE 13-RELATED"/>
    <property type="match status" value="1"/>
</dbReference>
<dbReference type="InterPro" id="IPR001173">
    <property type="entry name" value="Glyco_trans_2-like"/>
</dbReference>
<feature type="compositionally biased region" description="Low complexity" evidence="4">
    <location>
        <begin position="325"/>
        <end position="345"/>
    </location>
</feature>
<keyword evidence="1 3" id="KW-0808">Transferase</keyword>
<dbReference type="Proteomes" id="UP000606786">
    <property type="component" value="Unassembled WGS sequence"/>
</dbReference>
<keyword evidence="3" id="KW-0333">Golgi apparatus</keyword>
<feature type="compositionally biased region" description="Low complexity" evidence="4">
    <location>
        <begin position="193"/>
        <end position="202"/>
    </location>
</feature>
<keyword evidence="3" id="KW-0464">Manganese</keyword>
<keyword evidence="3" id="KW-0430">Lectin</keyword>
<feature type="domain" description="Galactosyltransferase C-terminal" evidence="6">
    <location>
        <begin position="379"/>
        <end position="450"/>
    </location>
</feature>
<name>A0A811U2S0_CERCA</name>
<reference evidence="7" key="1">
    <citation type="submission" date="2020-11" db="EMBL/GenBank/DDBJ databases">
        <authorList>
            <person name="Whitehead M."/>
        </authorList>
    </citation>
    <scope>NUCLEOTIDE SEQUENCE</scope>
    <source>
        <strain evidence="7">EGII</strain>
    </source>
</reference>
<dbReference type="PANTHER" id="PTHR11675">
    <property type="entry name" value="N-ACETYLGALACTOSAMINYLTRANSFERASE"/>
    <property type="match status" value="1"/>
</dbReference>
<protein>
    <recommendedName>
        <fullName evidence="3">Polypeptide N-acetylgalactosaminyltransferase</fullName>
        <ecNumber evidence="3">2.4.1.-</ecNumber>
    </recommendedName>
    <alternativeName>
        <fullName evidence="3">Protein-UDP acetylgalactosaminyltransferase</fullName>
    </alternativeName>
</protein>
<evidence type="ECO:0000256" key="2">
    <source>
        <dbReference type="ARBA" id="ARBA00023157"/>
    </source>
</evidence>
<feature type="domain" description="Glycosyltransferase 2-like" evidence="5">
    <location>
        <begin position="219"/>
        <end position="279"/>
    </location>
</feature>
<keyword evidence="8" id="KW-1185">Reference proteome</keyword>
<dbReference type="EC" id="2.4.1.-" evidence="3"/>
<dbReference type="Pfam" id="PF00535">
    <property type="entry name" value="Glycos_transf_2"/>
    <property type="match status" value="1"/>
</dbReference>